<keyword evidence="1" id="KW-1133">Transmembrane helix</keyword>
<evidence type="ECO:0000256" key="1">
    <source>
        <dbReference type="SAM" id="Phobius"/>
    </source>
</evidence>
<dbReference type="GO" id="GO:0042910">
    <property type="term" value="F:xenobiotic transmembrane transporter activity"/>
    <property type="evidence" value="ECO:0007669"/>
    <property type="project" value="TreeGrafter"/>
</dbReference>
<dbReference type="Pfam" id="PF00873">
    <property type="entry name" value="ACR_tran"/>
    <property type="match status" value="1"/>
</dbReference>
<keyword evidence="1" id="KW-0812">Transmembrane</keyword>
<dbReference type="PANTHER" id="PTHR32063">
    <property type="match status" value="1"/>
</dbReference>
<dbReference type="Gene3D" id="3.30.70.1430">
    <property type="entry name" value="Multidrug efflux transporter AcrB pore domain"/>
    <property type="match status" value="1"/>
</dbReference>
<gene>
    <name evidence="2" type="primary">acrB_7</name>
    <name evidence="2" type="ORF">NCTC9140_07452</name>
</gene>
<name>A0A377U3I4_KLEPN</name>
<dbReference type="InterPro" id="IPR001036">
    <property type="entry name" value="Acrflvin-R"/>
</dbReference>
<reference evidence="2 3" key="1">
    <citation type="submission" date="2018-06" db="EMBL/GenBank/DDBJ databases">
        <authorList>
            <consortium name="Pathogen Informatics"/>
            <person name="Doyle S."/>
        </authorList>
    </citation>
    <scope>NUCLEOTIDE SEQUENCE [LARGE SCALE GENOMIC DNA]</scope>
    <source>
        <strain evidence="2 3">NCTC9140</strain>
    </source>
</reference>
<evidence type="ECO:0000313" key="2">
    <source>
        <dbReference type="EMBL" id="STS85616.1"/>
    </source>
</evidence>
<dbReference type="Gene3D" id="1.20.1640.10">
    <property type="entry name" value="Multidrug efflux transporter AcrB transmembrane domain"/>
    <property type="match status" value="1"/>
</dbReference>
<proteinExistence type="predicted"/>
<dbReference type="EMBL" id="UGKQ01000007">
    <property type="protein sequence ID" value="STS85616.1"/>
    <property type="molecule type" value="Genomic_DNA"/>
</dbReference>
<dbReference type="PANTHER" id="PTHR32063:SF13">
    <property type="entry name" value="MULTIDRUG EFFLUX PUMP SUBUNIT ACRB-RELATED"/>
    <property type="match status" value="1"/>
</dbReference>
<keyword evidence="1" id="KW-0472">Membrane</keyword>
<dbReference type="Proteomes" id="UP000254938">
    <property type="component" value="Unassembled WGS sequence"/>
</dbReference>
<evidence type="ECO:0000313" key="3">
    <source>
        <dbReference type="Proteomes" id="UP000254938"/>
    </source>
</evidence>
<dbReference type="GO" id="GO:0005886">
    <property type="term" value="C:plasma membrane"/>
    <property type="evidence" value="ECO:0007669"/>
    <property type="project" value="TreeGrafter"/>
</dbReference>
<sequence length="87" mass="9568">MSNFFIHRPVFAWVLAIIMMIAGGLAILQLPIAQYPTIAPPAVAISATYPGADAQTVQDTSPRLSSRIERHRQPDVYVVDQPTLPVR</sequence>
<accession>A0A377U3I4</accession>
<feature type="transmembrane region" description="Helical" evidence="1">
    <location>
        <begin position="12"/>
        <end position="32"/>
    </location>
</feature>
<organism evidence="2 3">
    <name type="scientific">Klebsiella pneumoniae</name>
    <dbReference type="NCBI Taxonomy" id="573"/>
    <lineage>
        <taxon>Bacteria</taxon>
        <taxon>Pseudomonadati</taxon>
        <taxon>Pseudomonadota</taxon>
        <taxon>Gammaproteobacteria</taxon>
        <taxon>Enterobacterales</taxon>
        <taxon>Enterobacteriaceae</taxon>
        <taxon>Klebsiella/Raoultella group</taxon>
        <taxon>Klebsiella</taxon>
        <taxon>Klebsiella pneumoniae complex</taxon>
    </lineage>
</organism>
<dbReference type="AlphaFoldDB" id="A0A377U3I4"/>
<dbReference type="PRINTS" id="PR00702">
    <property type="entry name" value="ACRIFLAVINRP"/>
</dbReference>
<protein>
    <submittedName>
        <fullName evidence="2">RND efflux system</fullName>
    </submittedName>
</protein>